<keyword evidence="4" id="KW-1185">Reference proteome</keyword>
<comment type="caution">
    <text evidence="3">The sequence shown here is derived from an EMBL/GenBank/DDBJ whole genome shotgun (WGS) entry which is preliminary data.</text>
</comment>
<organism evidence="3 4">
    <name type="scientific">Tribonema minus</name>
    <dbReference type="NCBI Taxonomy" id="303371"/>
    <lineage>
        <taxon>Eukaryota</taxon>
        <taxon>Sar</taxon>
        <taxon>Stramenopiles</taxon>
        <taxon>Ochrophyta</taxon>
        <taxon>PX clade</taxon>
        <taxon>Xanthophyceae</taxon>
        <taxon>Tribonematales</taxon>
        <taxon>Tribonemataceae</taxon>
        <taxon>Tribonema</taxon>
    </lineage>
</organism>
<feature type="transmembrane region" description="Helical" evidence="2">
    <location>
        <begin position="675"/>
        <end position="695"/>
    </location>
</feature>
<sequence length="868" mass="98324">MSEPETESEGEPDSEDESQGSEGDAEDTGLTENQNRLLYMISLYTRRSDTKMETESWLRKPALVVLLYEGIVANVLDFDYAPQSELIENRRVWMNVSQEGKSDVEFLREEELVNGLHVSSRSYKPITCYQVSAKGKELVKRIGRKEKEAVHEFVYARGTRELLHVRWDGNEYWLESASGYRRKSSITETEDVSYVSSAYVPQCLRYGGRPTLSNAHRAHESGVNTDNIRDELDEVITLNSVSIIVAEYIPFGANQIVQLNNSVGSTERCQGGFISPAIDDDSTGTGLEMNPELTSVDILDYTLTNHINFEAEINFAVDSGIVQVETFGVSLNAEGTCFYGMQVEAVMDRIKDNISLDHLARLLVDVQQDSSSIVDSIISQHQRELLNLMFLGDAPNRNKVNLIIAIEITPHLTAEEYMDKGEYENELKQVIGDTKAAYDISEHDTLVFGGHGLLVAGPNSRHHEPLLCAYLQFITIDIFLQNYFSRLWILTDDMKVTYDIIVNSDSDPTSLDRIRYRICALSNDIILMEEILGYVLEALDVIEVPPEPPEQAGRSLYERLEISGMRSQLLRRSADLKKNIGGAQKYLDVLREMSAVVSENKLFRLNESLELNTKRLCQLNESNQKSAKALQIILYVLAGSLSFDILDRITGDWTVTNTTWLNGFMNAFILNSPGLWFFVSMFVWGGVAFLLWRLFHWGYHNEQGLTTVRTRFHRKVFLDRLTEWLGSKIISYEERNYDLTNDLVRITFEERDKRDWGGYKPRLVVEFDERTSYLLTMDIVYNRRLANRNMAFNHRELREKVVSELDQAQVWDSIGEDHSNQDLAADKRAAIEARLELEERAAATAATAGGGGGRPASATGAIGNGTLK</sequence>
<evidence type="ECO:0000313" key="3">
    <source>
        <dbReference type="EMBL" id="KAG5192767.1"/>
    </source>
</evidence>
<evidence type="ECO:0000256" key="2">
    <source>
        <dbReference type="SAM" id="Phobius"/>
    </source>
</evidence>
<keyword evidence="2" id="KW-0812">Transmembrane</keyword>
<dbReference type="AlphaFoldDB" id="A0A835ZE35"/>
<feature type="region of interest" description="Disordered" evidence="1">
    <location>
        <begin position="1"/>
        <end position="31"/>
    </location>
</feature>
<keyword evidence="2" id="KW-1133">Transmembrane helix</keyword>
<protein>
    <submittedName>
        <fullName evidence="3">Uncharacterized protein</fullName>
    </submittedName>
</protein>
<dbReference type="OrthoDB" id="494993at2759"/>
<dbReference type="EMBL" id="JAFCMP010000002">
    <property type="protein sequence ID" value="KAG5192767.1"/>
    <property type="molecule type" value="Genomic_DNA"/>
</dbReference>
<evidence type="ECO:0000256" key="1">
    <source>
        <dbReference type="SAM" id="MobiDB-lite"/>
    </source>
</evidence>
<feature type="compositionally biased region" description="Acidic residues" evidence="1">
    <location>
        <begin position="1"/>
        <end position="29"/>
    </location>
</feature>
<gene>
    <name evidence="3" type="ORF">JKP88DRAFT_269267</name>
</gene>
<reference evidence="3" key="1">
    <citation type="submission" date="2021-02" db="EMBL/GenBank/DDBJ databases">
        <title>First Annotated Genome of the Yellow-green Alga Tribonema minus.</title>
        <authorList>
            <person name="Mahan K.M."/>
        </authorList>
    </citation>
    <scope>NUCLEOTIDE SEQUENCE</scope>
    <source>
        <strain evidence="3">UTEX B ZZ1240</strain>
    </source>
</reference>
<dbReference type="Proteomes" id="UP000664859">
    <property type="component" value="Unassembled WGS sequence"/>
</dbReference>
<feature type="region of interest" description="Disordered" evidence="1">
    <location>
        <begin position="845"/>
        <end position="868"/>
    </location>
</feature>
<name>A0A835ZE35_9STRA</name>
<keyword evidence="2" id="KW-0472">Membrane</keyword>
<accession>A0A835ZE35</accession>
<proteinExistence type="predicted"/>
<evidence type="ECO:0000313" key="4">
    <source>
        <dbReference type="Proteomes" id="UP000664859"/>
    </source>
</evidence>